<evidence type="ECO:0000256" key="6">
    <source>
        <dbReference type="ARBA" id="ARBA00022692"/>
    </source>
</evidence>
<reference evidence="14 15" key="2">
    <citation type="journal article" date="2011" name="J. Bacteriol.">
        <title>Complete genome sequence of strain HTCC2503T of Parvularcula bermudensis, the type species of the order "Parvularculales" in the class Alphaproteobacteria.</title>
        <authorList>
            <person name="Oh H.M."/>
            <person name="Kang I."/>
            <person name="Vergin K.L."/>
            <person name="Kang D."/>
            <person name="Rhee K.H."/>
            <person name="Giovannoni S.J."/>
            <person name="Cho J.C."/>
        </authorList>
    </citation>
    <scope>NUCLEOTIDE SEQUENCE [LARGE SCALE GENOMIC DNA]</scope>
    <source>
        <strain evidence="15">ATCC BAA-594 / HTCC2503 / KCTC 12087</strain>
    </source>
</reference>
<keyword evidence="7 12" id="KW-0479">Metal-binding</keyword>
<feature type="transmembrane region" description="Helical" evidence="13">
    <location>
        <begin position="79"/>
        <end position="99"/>
    </location>
</feature>
<comment type="similarity">
    <text evidence="3">Belongs to the cytochrome b560 family.</text>
</comment>
<keyword evidence="5 12" id="KW-0349">Heme</keyword>
<dbReference type="PANTHER" id="PTHR10978">
    <property type="entry name" value="SUCCINATE DEHYDROGENASE CYTOCHROME B560 SUBUNIT"/>
    <property type="match status" value="1"/>
</dbReference>
<dbReference type="STRING" id="314260.PB2503_04827"/>
<dbReference type="InterPro" id="IPR018495">
    <property type="entry name" value="Succ_DH_cyt_bsu_CS"/>
</dbReference>
<evidence type="ECO:0000256" key="7">
    <source>
        <dbReference type="ARBA" id="ARBA00022723"/>
    </source>
</evidence>
<keyword evidence="9 12" id="KW-0408">Iron</keyword>
<proteinExistence type="inferred from homology"/>
<keyword evidence="6 13" id="KW-0812">Transmembrane</keyword>
<feature type="transmembrane region" description="Helical" evidence="13">
    <location>
        <begin position="38"/>
        <end position="59"/>
    </location>
</feature>
<dbReference type="Proteomes" id="UP000001302">
    <property type="component" value="Chromosome"/>
</dbReference>
<dbReference type="GO" id="GO:0046872">
    <property type="term" value="F:metal ion binding"/>
    <property type="evidence" value="ECO:0007669"/>
    <property type="project" value="UniProtKB-KW"/>
</dbReference>
<evidence type="ECO:0000256" key="9">
    <source>
        <dbReference type="ARBA" id="ARBA00023004"/>
    </source>
</evidence>
<keyword evidence="8 13" id="KW-1133">Transmembrane helix</keyword>
<dbReference type="CDD" id="cd03499">
    <property type="entry name" value="SQR_TypeC_SdhC"/>
    <property type="match status" value="1"/>
</dbReference>
<evidence type="ECO:0000256" key="4">
    <source>
        <dbReference type="ARBA" id="ARBA00020076"/>
    </source>
</evidence>
<dbReference type="NCBIfam" id="TIGR02970">
    <property type="entry name" value="succ_dehyd_cytB"/>
    <property type="match status" value="1"/>
</dbReference>
<dbReference type="GO" id="GO:0009055">
    <property type="term" value="F:electron transfer activity"/>
    <property type="evidence" value="ECO:0007669"/>
    <property type="project" value="InterPro"/>
</dbReference>
<protein>
    <recommendedName>
        <fullName evidence="4">Succinate dehydrogenase cytochrome b556 subunit</fullName>
    </recommendedName>
</protein>
<evidence type="ECO:0000256" key="12">
    <source>
        <dbReference type="PIRSR" id="PIRSR000178-1"/>
    </source>
</evidence>
<reference evidence="15" key="1">
    <citation type="submission" date="2010-08" db="EMBL/GenBank/DDBJ databases">
        <title>Genome sequence of Parvularcula bermudensis HTCC2503.</title>
        <authorList>
            <person name="Kang D.-M."/>
            <person name="Oh H.-M."/>
            <person name="Cho J.-C."/>
        </authorList>
    </citation>
    <scope>NUCLEOTIDE SEQUENCE [LARGE SCALE GENOMIC DNA]</scope>
    <source>
        <strain evidence="15">ATCC BAA-594 / HTCC2503 / KCTC 12087</strain>
    </source>
</reference>
<evidence type="ECO:0000256" key="5">
    <source>
        <dbReference type="ARBA" id="ARBA00022617"/>
    </source>
</evidence>
<comment type="subunit">
    <text evidence="11">Part of an enzyme complex containing four subunits: a flavoprotein, an iron-sulfur protein, plus two membrane-anchoring proteins, SdhC and SdhD. The complex can form homotrimers.</text>
</comment>
<dbReference type="Gene3D" id="1.20.1300.10">
    <property type="entry name" value="Fumarate reductase/succinate dehydrogenase, transmembrane subunit"/>
    <property type="match status" value="1"/>
</dbReference>
<dbReference type="InterPro" id="IPR014314">
    <property type="entry name" value="Succ_DH_cytb556"/>
</dbReference>
<feature type="binding site" description="axial binding residue" evidence="12">
    <location>
        <position position="94"/>
    </location>
    <ligand>
        <name>heme</name>
        <dbReference type="ChEBI" id="CHEBI:30413"/>
        <note>ligand shared with second transmembrane subunit</note>
    </ligand>
    <ligandPart>
        <name>Fe</name>
        <dbReference type="ChEBI" id="CHEBI:18248"/>
    </ligandPart>
</feature>
<gene>
    <name evidence="14" type="ordered locus">PB2503_04827</name>
</gene>
<dbReference type="eggNOG" id="COG2009">
    <property type="taxonomic scope" value="Bacteria"/>
</dbReference>
<dbReference type="Pfam" id="PF01127">
    <property type="entry name" value="Sdh_cyt"/>
    <property type="match status" value="1"/>
</dbReference>
<dbReference type="PROSITE" id="PS01000">
    <property type="entry name" value="SDH_CYT_1"/>
    <property type="match status" value="1"/>
</dbReference>
<name>E0TFC2_PARBH</name>
<dbReference type="InterPro" id="IPR000701">
    <property type="entry name" value="SuccDH_FuR_B_TM-su"/>
</dbReference>
<dbReference type="OrthoDB" id="9799441at2"/>
<dbReference type="PANTHER" id="PTHR10978:SF5">
    <property type="entry name" value="SUCCINATE DEHYDROGENASE CYTOCHROME B560 SUBUNIT, MITOCHONDRIAL"/>
    <property type="match status" value="1"/>
</dbReference>
<evidence type="ECO:0000256" key="11">
    <source>
        <dbReference type="ARBA" id="ARBA00025912"/>
    </source>
</evidence>
<evidence type="ECO:0000256" key="2">
    <source>
        <dbReference type="ARBA" id="ARBA00004141"/>
    </source>
</evidence>
<organism evidence="14 15">
    <name type="scientific">Parvularcula bermudensis (strain ATCC BAA-594 / HTCC2503 / KCTC 12087)</name>
    <dbReference type="NCBI Taxonomy" id="314260"/>
    <lineage>
        <taxon>Bacteria</taxon>
        <taxon>Pseudomonadati</taxon>
        <taxon>Pseudomonadota</taxon>
        <taxon>Alphaproteobacteria</taxon>
        <taxon>Parvularculales</taxon>
        <taxon>Parvularculaceae</taxon>
        <taxon>Parvularcula</taxon>
    </lineage>
</organism>
<dbReference type="GO" id="GO:0006099">
    <property type="term" value="P:tricarboxylic acid cycle"/>
    <property type="evidence" value="ECO:0007669"/>
    <property type="project" value="InterPro"/>
</dbReference>
<dbReference type="InterPro" id="IPR034804">
    <property type="entry name" value="SQR/QFR_C/D"/>
</dbReference>
<dbReference type="KEGG" id="pbr:PB2503_04827"/>
<dbReference type="SUPFAM" id="SSF81343">
    <property type="entry name" value="Fumarate reductase respiratory complex transmembrane subunits"/>
    <property type="match status" value="1"/>
</dbReference>
<dbReference type="HOGENOM" id="CLU_094691_3_1_5"/>
<evidence type="ECO:0000313" key="15">
    <source>
        <dbReference type="Proteomes" id="UP000001302"/>
    </source>
</evidence>
<feature type="transmembrane region" description="Helical" evidence="13">
    <location>
        <begin position="120"/>
        <end position="140"/>
    </location>
</feature>
<comment type="cofactor">
    <cofactor evidence="12">
        <name>heme</name>
        <dbReference type="ChEBI" id="CHEBI:30413"/>
    </cofactor>
    <text evidence="12">The heme is bound between the two transmembrane subunits.</text>
</comment>
<keyword evidence="10 13" id="KW-0472">Membrane</keyword>
<dbReference type="EMBL" id="CP002156">
    <property type="protein sequence ID" value="ADM09040.1"/>
    <property type="molecule type" value="Genomic_DNA"/>
</dbReference>
<evidence type="ECO:0000256" key="8">
    <source>
        <dbReference type="ARBA" id="ARBA00022989"/>
    </source>
</evidence>
<dbReference type="AlphaFoldDB" id="E0TFC2"/>
<dbReference type="RefSeq" id="WP_013300014.1">
    <property type="nucleotide sequence ID" value="NC_014414.1"/>
</dbReference>
<dbReference type="PIRSF" id="PIRSF000178">
    <property type="entry name" value="SDH_cyt_b560"/>
    <property type="match status" value="1"/>
</dbReference>
<sequence length="142" mass="15530">MSEQSIDTRPRYAPPTGDRPLSPHLQIWRWSVTMATSILHRATGIALYAGSVLLVLWLLGGALTEGFYDGVTGFLGSPFGILILVGFTWAQMFHLSNGIKYLIWDSGRLLQREVAKKTAWGVLIASFVLTALVWLVALSVGG</sequence>
<comment type="function">
    <text evidence="1">Membrane-anchoring subunit of succinate dehydrogenase (SDH).</text>
</comment>
<evidence type="ECO:0000256" key="10">
    <source>
        <dbReference type="ARBA" id="ARBA00023136"/>
    </source>
</evidence>
<evidence type="ECO:0000313" key="14">
    <source>
        <dbReference type="EMBL" id="ADM09040.1"/>
    </source>
</evidence>
<dbReference type="GO" id="GO:0016020">
    <property type="term" value="C:membrane"/>
    <property type="evidence" value="ECO:0007669"/>
    <property type="project" value="UniProtKB-SubCell"/>
</dbReference>
<evidence type="ECO:0000256" key="3">
    <source>
        <dbReference type="ARBA" id="ARBA00007244"/>
    </source>
</evidence>
<accession>E0TFC2</accession>
<evidence type="ECO:0000256" key="13">
    <source>
        <dbReference type="SAM" id="Phobius"/>
    </source>
</evidence>
<keyword evidence="15" id="KW-1185">Reference proteome</keyword>
<comment type="subcellular location">
    <subcellularLocation>
        <location evidence="2">Membrane</location>
        <topology evidence="2">Multi-pass membrane protein</topology>
    </subcellularLocation>
</comment>
<evidence type="ECO:0000256" key="1">
    <source>
        <dbReference type="ARBA" id="ARBA00004050"/>
    </source>
</evidence>